<gene>
    <name evidence="1" type="ORF">A2261_01780</name>
</gene>
<protein>
    <recommendedName>
        <fullName evidence="3">Response regulatory domain-containing protein</fullName>
    </recommendedName>
</protein>
<evidence type="ECO:0008006" key="3">
    <source>
        <dbReference type="Google" id="ProtNLM"/>
    </source>
</evidence>
<accession>A0A1F6NKY0</accession>
<evidence type="ECO:0000313" key="1">
    <source>
        <dbReference type="EMBL" id="OGH84505.1"/>
    </source>
</evidence>
<proteinExistence type="predicted"/>
<comment type="caution">
    <text evidence="1">The sequence shown here is derived from an EMBL/GenBank/DDBJ whole genome shotgun (WGS) entry which is preliminary data.</text>
</comment>
<reference evidence="1 2" key="1">
    <citation type="journal article" date="2016" name="Nat. Commun.">
        <title>Thousands of microbial genomes shed light on interconnected biogeochemical processes in an aquifer system.</title>
        <authorList>
            <person name="Anantharaman K."/>
            <person name="Brown C.T."/>
            <person name="Hug L.A."/>
            <person name="Sharon I."/>
            <person name="Castelle C.J."/>
            <person name="Probst A.J."/>
            <person name="Thomas B.C."/>
            <person name="Singh A."/>
            <person name="Wilkins M.J."/>
            <person name="Karaoz U."/>
            <person name="Brodie E.L."/>
            <person name="Williams K.H."/>
            <person name="Hubbard S.S."/>
            <person name="Banfield J.F."/>
        </authorList>
    </citation>
    <scope>NUCLEOTIDE SEQUENCE [LARGE SCALE GENOMIC DNA]</scope>
</reference>
<dbReference type="Proteomes" id="UP000177803">
    <property type="component" value="Unassembled WGS sequence"/>
</dbReference>
<evidence type="ECO:0000313" key="2">
    <source>
        <dbReference type="Proteomes" id="UP000177803"/>
    </source>
</evidence>
<dbReference type="AlphaFoldDB" id="A0A1F6NKY0"/>
<sequence>MKALIIAPNQAKANELVRALQSAGLNMPGDNFIPTETIPLSEITARVNRSDANILLITTDVEPTKASGIVERLHYKAKRPRIFAVGSVTDTSPLQSRIHYGTDEEISFPLNSDGIARLKAAGLF</sequence>
<organism evidence="1 2">
    <name type="scientific">Candidatus Magasanikbacteria bacterium RIFOXYA2_FULL_44_8</name>
    <dbReference type="NCBI Taxonomy" id="1798696"/>
    <lineage>
        <taxon>Bacteria</taxon>
        <taxon>Candidatus Magasanikiibacteriota</taxon>
    </lineage>
</organism>
<dbReference type="EMBL" id="MFQR01000016">
    <property type="protein sequence ID" value="OGH84505.1"/>
    <property type="molecule type" value="Genomic_DNA"/>
</dbReference>
<name>A0A1F6NKY0_9BACT</name>